<dbReference type="PROSITE" id="PS50293">
    <property type="entry name" value="TPR_REGION"/>
    <property type="match status" value="2"/>
</dbReference>
<evidence type="ECO:0000256" key="1">
    <source>
        <dbReference type="ARBA" id="ARBA00022670"/>
    </source>
</evidence>
<dbReference type="EMBL" id="UINC01022505">
    <property type="protein sequence ID" value="SVA92264.1"/>
    <property type="molecule type" value="Genomic_DNA"/>
</dbReference>
<dbReference type="InterPro" id="IPR019734">
    <property type="entry name" value="TPR_rpt"/>
</dbReference>
<reference evidence="3" key="1">
    <citation type="submission" date="2018-05" db="EMBL/GenBank/DDBJ databases">
        <authorList>
            <person name="Lanie J.A."/>
            <person name="Ng W.-L."/>
            <person name="Kazmierczak K.M."/>
            <person name="Andrzejewski T.M."/>
            <person name="Davidsen T.M."/>
            <person name="Wayne K.J."/>
            <person name="Tettelin H."/>
            <person name="Glass J.I."/>
            <person name="Rusch D."/>
            <person name="Podicherti R."/>
            <person name="Tsui H.-C.T."/>
            <person name="Winkler M.E."/>
        </authorList>
    </citation>
    <scope>NUCLEOTIDE SEQUENCE</scope>
</reference>
<keyword evidence="2" id="KW-0378">Hydrolase</keyword>
<dbReference type="Pfam" id="PF13414">
    <property type="entry name" value="TPR_11"/>
    <property type="match status" value="1"/>
</dbReference>
<keyword evidence="1" id="KW-0645">Protease</keyword>
<organism evidence="3">
    <name type="scientific">marine metagenome</name>
    <dbReference type="NCBI Taxonomy" id="408172"/>
    <lineage>
        <taxon>unclassified sequences</taxon>
        <taxon>metagenomes</taxon>
        <taxon>ecological metagenomes</taxon>
    </lineage>
</organism>
<dbReference type="InterPro" id="IPR011990">
    <property type="entry name" value="TPR-like_helical_dom_sf"/>
</dbReference>
<evidence type="ECO:0000313" key="3">
    <source>
        <dbReference type="EMBL" id="SVA92264.1"/>
    </source>
</evidence>
<dbReference type="Gene3D" id="1.25.40.10">
    <property type="entry name" value="Tetratricopeptide repeat domain"/>
    <property type="match status" value="1"/>
</dbReference>
<dbReference type="AlphaFoldDB" id="A0A381ZT21"/>
<dbReference type="InterPro" id="IPR001940">
    <property type="entry name" value="Peptidase_S1C"/>
</dbReference>
<dbReference type="PROSITE" id="PS50005">
    <property type="entry name" value="TPR"/>
    <property type="match status" value="2"/>
</dbReference>
<dbReference type="Pfam" id="PF13365">
    <property type="entry name" value="Trypsin_2"/>
    <property type="match status" value="1"/>
</dbReference>
<proteinExistence type="predicted"/>
<gene>
    <name evidence="3" type="ORF">METZ01_LOCUS145118</name>
</gene>
<dbReference type="Gene3D" id="2.40.10.120">
    <property type="match status" value="1"/>
</dbReference>
<dbReference type="PANTHER" id="PTHR43343:SF3">
    <property type="entry name" value="PROTEASE DO-LIKE 8, CHLOROPLASTIC"/>
    <property type="match status" value="1"/>
</dbReference>
<dbReference type="SUPFAM" id="SSF48452">
    <property type="entry name" value="TPR-like"/>
    <property type="match status" value="1"/>
</dbReference>
<name>A0A381ZT21_9ZZZZ</name>
<dbReference type="PANTHER" id="PTHR43343">
    <property type="entry name" value="PEPTIDASE S12"/>
    <property type="match status" value="1"/>
</dbReference>
<sequence>MSGNAKFRWFLLAPIVLALLAIVTSPVISWVGELEDAQEQVRQNPNDAGAHYHLGISYSEVGQYQNAIIHLKKAIQIKPDLAKAHHSLGFVYQKNGQYQEAIISYKEAIRIKPDNADVILAHINELEKIIVKIRPSQPIHEPPEKQFVSVGTGFLFSKGNYIITNYHVVKNSGSILAKFMNGETVKAKVVAKDIRGDIAVLKLTDVPPFSVAQIKLGDSSQARMGEKVFTIGYPASNLMGERPKYSEGVINAVTGLKDDPAFFQVSLPIQPGNSGGPLFNQRGEVIGITTASLSSLAIDAMGAIPQNVNYAIKSSFVKNLLSTVPDLMLSKLMLANTGIVVIPSEPKNSLPDFIEQVSKNIVLIETRE</sequence>
<dbReference type="InterPro" id="IPR051201">
    <property type="entry name" value="Chloro_Bact_Ser_Proteases"/>
</dbReference>
<dbReference type="GO" id="GO:0004252">
    <property type="term" value="F:serine-type endopeptidase activity"/>
    <property type="evidence" value="ECO:0007669"/>
    <property type="project" value="InterPro"/>
</dbReference>
<evidence type="ECO:0000256" key="2">
    <source>
        <dbReference type="ARBA" id="ARBA00022801"/>
    </source>
</evidence>
<dbReference type="GO" id="GO:0006508">
    <property type="term" value="P:proteolysis"/>
    <property type="evidence" value="ECO:0007669"/>
    <property type="project" value="UniProtKB-KW"/>
</dbReference>
<accession>A0A381ZT21</accession>
<dbReference type="SUPFAM" id="SSF50494">
    <property type="entry name" value="Trypsin-like serine proteases"/>
    <property type="match status" value="1"/>
</dbReference>
<dbReference type="PRINTS" id="PR00834">
    <property type="entry name" value="PROTEASES2C"/>
</dbReference>
<dbReference type="SMART" id="SM00028">
    <property type="entry name" value="TPR"/>
    <property type="match status" value="2"/>
</dbReference>
<protein>
    <submittedName>
        <fullName evidence="3">Uncharacterized protein</fullName>
    </submittedName>
</protein>
<dbReference type="InterPro" id="IPR009003">
    <property type="entry name" value="Peptidase_S1_PA"/>
</dbReference>